<sequence length="254" mass="25206">MKRLALLGALLAGAGLATTAPDLTLQQQAKKADVIVRAVLGAATTVKDGDVTYTVIPLTEIKDAVAGDVARLPVHEGKPALFFLRGVDDLPTLGSGQEVFALLYAARADSPLVGFNQGLYPVVNGQVTWNSVTKARVDALAKAEADRQAAQPATANPTTAPTGTAAAGTGASTGTGTTPPASQPAPTPPAPTTPPASGTTAPGTAATPAPTGPATTPPVTPPAATPAATSSSVPVLITDPVKFREALVAARGSQ</sequence>
<proteinExistence type="predicted"/>
<feature type="compositionally biased region" description="Pro residues" evidence="1">
    <location>
        <begin position="181"/>
        <end position="194"/>
    </location>
</feature>
<accession>A0ABT9MCV6</accession>
<name>A0ABT9MCV6_9DEIO</name>
<evidence type="ECO:0000256" key="2">
    <source>
        <dbReference type="SAM" id="SignalP"/>
    </source>
</evidence>
<feature type="compositionally biased region" description="Pro residues" evidence="1">
    <location>
        <begin position="215"/>
        <end position="224"/>
    </location>
</feature>
<feature type="region of interest" description="Disordered" evidence="1">
    <location>
        <begin position="146"/>
        <end position="235"/>
    </location>
</feature>
<dbReference type="EMBL" id="JAURUR010000004">
    <property type="protein sequence ID" value="MDP9764418.1"/>
    <property type="molecule type" value="Genomic_DNA"/>
</dbReference>
<keyword evidence="2" id="KW-0732">Signal</keyword>
<protein>
    <submittedName>
        <fullName evidence="3">Uncharacterized protein</fullName>
    </submittedName>
</protein>
<feature type="compositionally biased region" description="Low complexity" evidence="1">
    <location>
        <begin position="225"/>
        <end position="234"/>
    </location>
</feature>
<evidence type="ECO:0000313" key="4">
    <source>
        <dbReference type="Proteomes" id="UP001232163"/>
    </source>
</evidence>
<gene>
    <name evidence="3" type="ORF">QO006_001843</name>
</gene>
<dbReference type="Proteomes" id="UP001232163">
    <property type="component" value="Unassembled WGS sequence"/>
</dbReference>
<feature type="chain" id="PRO_5047453673" evidence="2">
    <location>
        <begin position="20"/>
        <end position="254"/>
    </location>
</feature>
<feature type="compositionally biased region" description="Low complexity" evidence="1">
    <location>
        <begin position="195"/>
        <end position="214"/>
    </location>
</feature>
<reference evidence="3 4" key="1">
    <citation type="submission" date="2023-07" db="EMBL/GenBank/DDBJ databases">
        <title>Genomic Encyclopedia of Type Strains, Phase IV (KMG-IV): sequencing the most valuable type-strain genomes for metagenomic binning, comparative biology and taxonomic classification.</title>
        <authorList>
            <person name="Goeker M."/>
        </authorList>
    </citation>
    <scope>NUCLEOTIDE SEQUENCE [LARGE SCALE GENOMIC DNA]</scope>
    <source>
        <strain evidence="3 4">NIO-1023</strain>
    </source>
</reference>
<evidence type="ECO:0000256" key="1">
    <source>
        <dbReference type="SAM" id="MobiDB-lite"/>
    </source>
</evidence>
<dbReference type="RefSeq" id="WP_307465934.1">
    <property type="nucleotide sequence ID" value="NZ_JAURUR010000004.1"/>
</dbReference>
<feature type="signal peptide" evidence="2">
    <location>
        <begin position="1"/>
        <end position="19"/>
    </location>
</feature>
<comment type="caution">
    <text evidence="3">The sequence shown here is derived from an EMBL/GenBank/DDBJ whole genome shotgun (WGS) entry which is preliminary data.</text>
</comment>
<feature type="compositionally biased region" description="Low complexity" evidence="1">
    <location>
        <begin position="149"/>
        <end position="180"/>
    </location>
</feature>
<organism evidence="3 4">
    <name type="scientific">Deinococcus enclensis</name>
    <dbReference type="NCBI Taxonomy" id="1049582"/>
    <lineage>
        <taxon>Bacteria</taxon>
        <taxon>Thermotogati</taxon>
        <taxon>Deinococcota</taxon>
        <taxon>Deinococci</taxon>
        <taxon>Deinococcales</taxon>
        <taxon>Deinococcaceae</taxon>
        <taxon>Deinococcus</taxon>
    </lineage>
</organism>
<keyword evidence="4" id="KW-1185">Reference proteome</keyword>
<evidence type="ECO:0000313" key="3">
    <source>
        <dbReference type="EMBL" id="MDP9764418.1"/>
    </source>
</evidence>